<dbReference type="Gene3D" id="1.50.10.10">
    <property type="match status" value="1"/>
</dbReference>
<dbReference type="EC" id="3.2.1.4" evidence="3"/>
<dbReference type="Pfam" id="PF01270">
    <property type="entry name" value="Glyco_hydro_8"/>
    <property type="match status" value="1"/>
</dbReference>
<organism evidence="9 10">
    <name type="scientific">Labrys miyagiensis</name>
    <dbReference type="NCBI Taxonomy" id="346912"/>
    <lineage>
        <taxon>Bacteria</taxon>
        <taxon>Pseudomonadati</taxon>
        <taxon>Pseudomonadota</taxon>
        <taxon>Alphaproteobacteria</taxon>
        <taxon>Hyphomicrobiales</taxon>
        <taxon>Xanthobacteraceae</taxon>
        <taxon>Labrys</taxon>
    </lineage>
</organism>
<dbReference type="EMBL" id="BSPC01000032">
    <property type="protein sequence ID" value="GLS20647.1"/>
    <property type="molecule type" value="Genomic_DNA"/>
</dbReference>
<evidence type="ECO:0000313" key="10">
    <source>
        <dbReference type="Proteomes" id="UP001156882"/>
    </source>
</evidence>
<dbReference type="InterPro" id="IPR002037">
    <property type="entry name" value="Glyco_hydro_8"/>
</dbReference>
<gene>
    <name evidence="9" type="ORF">GCM10007874_36640</name>
</gene>
<comment type="catalytic activity">
    <reaction evidence="1">
        <text>Endohydrolysis of (1-&gt;4)-beta-D-glucosidic linkages in cellulose, lichenin and cereal beta-D-glucans.</text>
        <dbReference type="EC" id="3.2.1.4"/>
    </reaction>
</comment>
<accession>A0ABQ6CLY5</accession>
<feature type="chain" id="PRO_5045042929" description="cellulase" evidence="8">
    <location>
        <begin position="32"/>
        <end position="364"/>
    </location>
</feature>
<evidence type="ECO:0000256" key="2">
    <source>
        <dbReference type="ARBA" id="ARBA00009209"/>
    </source>
</evidence>
<keyword evidence="10" id="KW-1185">Reference proteome</keyword>
<comment type="caution">
    <text evidence="9">The sequence shown here is derived from an EMBL/GenBank/DDBJ whole genome shotgun (WGS) entry which is preliminary data.</text>
</comment>
<evidence type="ECO:0000256" key="7">
    <source>
        <dbReference type="ARBA" id="ARBA00023326"/>
    </source>
</evidence>
<evidence type="ECO:0000256" key="8">
    <source>
        <dbReference type="SAM" id="SignalP"/>
    </source>
</evidence>
<name>A0ABQ6CLY5_9HYPH</name>
<keyword evidence="4" id="KW-0378">Hydrolase</keyword>
<dbReference type="InterPro" id="IPR012341">
    <property type="entry name" value="6hp_glycosidase-like_sf"/>
</dbReference>
<keyword evidence="7" id="KW-0624">Polysaccharide degradation</keyword>
<dbReference type="PRINTS" id="PR00735">
    <property type="entry name" value="GLHYDRLASE8"/>
</dbReference>
<sequence length="364" mass="39347">MTRRRGSGPIPLLAALAMTAASLLPLGPGHAAPLGEPARPGTLTAQQWQPWRDRFVTLDGRVVDTANKNISHSEGQGYGLLLAVLAEDRETFTRIWTFTHNELLLRDDGLAVWRWDPDSKPHVTDINDAADGDILIAYALALGGDLWKVASWTETSRTMAAAIGQRLVHRAESRTILLPGVKGFGAQDRPDGPVVNLSYWIFEALPVLAHLAPNADWQALAASGHDLVREARFSSAALPADWISLKSAKPALASGFAPRFSYDAVRIPLYLVRAGVSDRDLLEPFAKAWGDGGAAPAIVNLEDGQPAGTMDDPGYRMIGAVLQCALERKPVPAELRSPKLDVYYPATLYLLALAGVAQHYPECL</sequence>
<evidence type="ECO:0000256" key="6">
    <source>
        <dbReference type="ARBA" id="ARBA00023295"/>
    </source>
</evidence>
<evidence type="ECO:0000256" key="4">
    <source>
        <dbReference type="ARBA" id="ARBA00022801"/>
    </source>
</evidence>
<dbReference type="SUPFAM" id="SSF48208">
    <property type="entry name" value="Six-hairpin glycosidases"/>
    <property type="match status" value="1"/>
</dbReference>
<evidence type="ECO:0000256" key="5">
    <source>
        <dbReference type="ARBA" id="ARBA00023001"/>
    </source>
</evidence>
<dbReference type="Proteomes" id="UP001156882">
    <property type="component" value="Unassembled WGS sequence"/>
</dbReference>
<keyword evidence="5" id="KW-0136">Cellulose degradation</keyword>
<dbReference type="RefSeq" id="WP_284313729.1">
    <property type="nucleotide sequence ID" value="NZ_BSPC01000032.1"/>
</dbReference>
<dbReference type="InterPro" id="IPR008928">
    <property type="entry name" value="6-hairpin_glycosidase_sf"/>
</dbReference>
<reference evidence="10" key="1">
    <citation type="journal article" date="2019" name="Int. J. Syst. Evol. Microbiol.">
        <title>The Global Catalogue of Microorganisms (GCM) 10K type strain sequencing project: providing services to taxonomists for standard genome sequencing and annotation.</title>
        <authorList>
            <consortium name="The Broad Institute Genomics Platform"/>
            <consortium name="The Broad Institute Genome Sequencing Center for Infectious Disease"/>
            <person name="Wu L."/>
            <person name="Ma J."/>
        </authorList>
    </citation>
    <scope>NUCLEOTIDE SEQUENCE [LARGE SCALE GENOMIC DNA]</scope>
    <source>
        <strain evidence="10">NBRC 101365</strain>
    </source>
</reference>
<protein>
    <recommendedName>
        <fullName evidence="3">cellulase</fullName>
        <ecNumber evidence="3">3.2.1.4</ecNumber>
    </recommendedName>
</protein>
<evidence type="ECO:0000256" key="3">
    <source>
        <dbReference type="ARBA" id="ARBA00012601"/>
    </source>
</evidence>
<evidence type="ECO:0000313" key="9">
    <source>
        <dbReference type="EMBL" id="GLS20647.1"/>
    </source>
</evidence>
<proteinExistence type="inferred from homology"/>
<evidence type="ECO:0000256" key="1">
    <source>
        <dbReference type="ARBA" id="ARBA00000966"/>
    </source>
</evidence>
<comment type="similarity">
    <text evidence="2">Belongs to the glycosyl hydrolase 8 (cellulase D) family.</text>
</comment>
<keyword evidence="7" id="KW-0119">Carbohydrate metabolism</keyword>
<feature type="signal peptide" evidence="8">
    <location>
        <begin position="1"/>
        <end position="31"/>
    </location>
</feature>
<keyword evidence="6" id="KW-0326">Glycosidase</keyword>
<keyword evidence="8" id="KW-0732">Signal</keyword>